<comment type="caution">
    <text evidence="1">The sequence shown here is derived from an EMBL/GenBank/DDBJ whole genome shotgun (WGS) entry which is preliminary data.</text>
</comment>
<gene>
    <name evidence="1" type="ORF">LCGC14_1904500</name>
</gene>
<name>A0A0F9GIV2_9ZZZZ</name>
<dbReference type="EMBL" id="LAZR01020002">
    <property type="protein sequence ID" value="KKL90456.1"/>
    <property type="molecule type" value="Genomic_DNA"/>
</dbReference>
<reference evidence="1" key="1">
    <citation type="journal article" date="2015" name="Nature">
        <title>Complex archaea that bridge the gap between prokaryotes and eukaryotes.</title>
        <authorList>
            <person name="Spang A."/>
            <person name="Saw J.H."/>
            <person name="Jorgensen S.L."/>
            <person name="Zaremba-Niedzwiedzka K."/>
            <person name="Martijn J."/>
            <person name="Lind A.E."/>
            <person name="van Eijk R."/>
            <person name="Schleper C."/>
            <person name="Guy L."/>
            <person name="Ettema T.J."/>
        </authorList>
    </citation>
    <scope>NUCLEOTIDE SEQUENCE</scope>
</reference>
<organism evidence="1">
    <name type="scientific">marine sediment metagenome</name>
    <dbReference type="NCBI Taxonomy" id="412755"/>
    <lineage>
        <taxon>unclassified sequences</taxon>
        <taxon>metagenomes</taxon>
        <taxon>ecological metagenomes</taxon>
    </lineage>
</organism>
<proteinExistence type="predicted"/>
<accession>A0A0F9GIV2</accession>
<evidence type="ECO:0000313" key="1">
    <source>
        <dbReference type="EMBL" id="KKL90456.1"/>
    </source>
</evidence>
<dbReference type="AlphaFoldDB" id="A0A0F9GIV2"/>
<protein>
    <submittedName>
        <fullName evidence="1">Uncharacterized protein</fullName>
    </submittedName>
</protein>
<sequence length="63" mass="7288">MMCELCGYITDDEYALRLHQLACNETPLTELGMVLEAEFILMEYHAQRQGCGCPRHLPWRVTS</sequence>